<evidence type="ECO:0000313" key="4">
    <source>
        <dbReference type="Proteomes" id="UP000267654"/>
    </source>
</evidence>
<keyword evidence="1" id="KW-1133">Transmembrane helix</keyword>
<name>A0A662DI28_UNCAE</name>
<evidence type="ECO:0000313" key="2">
    <source>
        <dbReference type="EMBL" id="HDN84527.1"/>
    </source>
</evidence>
<evidence type="ECO:0008006" key="5">
    <source>
        <dbReference type="Google" id="ProtNLM"/>
    </source>
</evidence>
<dbReference type="Proteomes" id="UP000267654">
    <property type="component" value="Unassembled WGS sequence"/>
</dbReference>
<evidence type="ECO:0000313" key="3">
    <source>
        <dbReference type="EMBL" id="RLE14177.1"/>
    </source>
</evidence>
<organism evidence="3 4">
    <name type="scientific">Aerophobetes bacterium</name>
    <dbReference type="NCBI Taxonomy" id="2030807"/>
    <lineage>
        <taxon>Bacteria</taxon>
        <taxon>Candidatus Aerophobota</taxon>
    </lineage>
</organism>
<keyword evidence="1" id="KW-0812">Transmembrane</keyword>
<dbReference type="Gene3D" id="2.40.160.60">
    <property type="entry name" value="Outer membrane protein transport protein (OMPP1/FadL/TodX)"/>
    <property type="match status" value="1"/>
</dbReference>
<evidence type="ECO:0000256" key="1">
    <source>
        <dbReference type="SAM" id="Phobius"/>
    </source>
</evidence>
<reference evidence="2" key="2">
    <citation type="journal article" date="2020" name="mSystems">
        <title>Genome- and Community-Level Interaction Insights into Carbon Utilization and Element Cycling Functions of Hydrothermarchaeota in Hydrothermal Sediment.</title>
        <authorList>
            <person name="Zhou Z."/>
            <person name="Liu Y."/>
            <person name="Xu W."/>
            <person name="Pan J."/>
            <person name="Luo Z.H."/>
            <person name="Li M."/>
        </authorList>
    </citation>
    <scope>NUCLEOTIDE SEQUENCE [LARGE SCALE GENOMIC DNA]</scope>
    <source>
        <strain evidence="2">HyVt-219</strain>
    </source>
</reference>
<dbReference type="EMBL" id="DRBC01000114">
    <property type="protein sequence ID" value="HDN84527.1"/>
    <property type="molecule type" value="Genomic_DNA"/>
</dbReference>
<keyword evidence="1" id="KW-0472">Membrane</keyword>
<gene>
    <name evidence="3" type="ORF">DRI96_01835</name>
    <name evidence="2" type="ORF">ENG47_02060</name>
</gene>
<dbReference type="EMBL" id="QMQB01000050">
    <property type="protein sequence ID" value="RLE14177.1"/>
    <property type="molecule type" value="Genomic_DNA"/>
</dbReference>
<reference evidence="3 4" key="1">
    <citation type="submission" date="2018-06" db="EMBL/GenBank/DDBJ databases">
        <title>Extensive metabolic versatility and redundancy in microbially diverse, dynamic hydrothermal sediments.</title>
        <authorList>
            <person name="Dombrowski N."/>
            <person name="Teske A."/>
            <person name="Baker B.J."/>
        </authorList>
    </citation>
    <scope>NUCLEOTIDE SEQUENCE [LARGE SCALE GENOMIC DNA]</scope>
    <source>
        <strain evidence="3">B19_G9</strain>
    </source>
</reference>
<dbReference type="AlphaFoldDB" id="A0A662DI28"/>
<feature type="transmembrane region" description="Helical" evidence="1">
    <location>
        <begin position="7"/>
        <end position="28"/>
    </location>
</feature>
<protein>
    <recommendedName>
        <fullName evidence="5">PorV/PorQ family protein</fullName>
    </recommendedName>
</protein>
<dbReference type="Proteomes" id="UP000885660">
    <property type="component" value="Unassembled WGS sequence"/>
</dbReference>
<sequence length="310" mass="34403">MRKKQKLGYALAGVVVTTGIVFTCFAYASEYLHIKDSGFTQLPISARAIGMGGAFVAIADDYSACYYNPAGLINISSSEIGSMYTDLYGLGLLSQSFIGYVEPDRGMGSGGISWSHLSANLQPERWDYDMVAYSYANYLSRTIKIPTRSWGINLKYLTQNTPYEDAVGYSLDFSYLRKEEKFSLGICFQNIISKINWETGEKDILPVNITAGIAFPMNSNILISTDVSVSPPDLFKEIRIGCEWKPYKLFSIRGGIMKKLQKDGNAIFSLGIGIKTNLLGLNTSSFDYAFTSSQKFSPFGTHYLSFTLEF</sequence>
<comment type="caution">
    <text evidence="3">The sequence shown here is derived from an EMBL/GenBank/DDBJ whole genome shotgun (WGS) entry which is preliminary data.</text>
</comment>
<accession>A0A662DI28</accession>
<dbReference type="SUPFAM" id="SSF56935">
    <property type="entry name" value="Porins"/>
    <property type="match status" value="1"/>
</dbReference>
<proteinExistence type="predicted"/>